<proteinExistence type="predicted"/>
<sequence length="84" mass="9611">MLTTSTLLELNPLLQAKKIIKLKQAKSVSLWTYVMILTIGMMWLFYGIKIESLPLIIGNIIKLFASLSVLLVYFKYKESKSNIT</sequence>
<keyword evidence="1" id="KW-0472">Membrane</keyword>
<organism evidence="2 3">
    <name type="scientific">Candidatus Komeilibacteria bacterium RIFOXYC1_FULL_37_11</name>
    <dbReference type="NCBI Taxonomy" id="1798555"/>
    <lineage>
        <taxon>Bacteria</taxon>
        <taxon>Candidatus Komeiliibacteriota</taxon>
    </lineage>
</organism>
<accession>A0A1G2BXZ6</accession>
<name>A0A1G2BXZ6_9BACT</name>
<dbReference type="GO" id="GO:0016020">
    <property type="term" value="C:membrane"/>
    <property type="evidence" value="ECO:0007669"/>
    <property type="project" value="InterPro"/>
</dbReference>
<feature type="transmembrane region" description="Helical" evidence="1">
    <location>
        <begin position="52"/>
        <end position="74"/>
    </location>
</feature>
<dbReference type="AlphaFoldDB" id="A0A1G2BXZ6"/>
<evidence type="ECO:0000313" key="3">
    <source>
        <dbReference type="Proteomes" id="UP000177626"/>
    </source>
</evidence>
<keyword evidence="1" id="KW-0812">Transmembrane</keyword>
<evidence type="ECO:0008006" key="4">
    <source>
        <dbReference type="Google" id="ProtNLM"/>
    </source>
</evidence>
<evidence type="ECO:0000256" key="1">
    <source>
        <dbReference type="SAM" id="Phobius"/>
    </source>
</evidence>
<feature type="transmembrane region" description="Helical" evidence="1">
    <location>
        <begin position="28"/>
        <end position="46"/>
    </location>
</feature>
<protein>
    <recommendedName>
        <fullName evidence="4">MtN3 and saliva related transmembrane protein</fullName>
    </recommendedName>
</protein>
<comment type="caution">
    <text evidence="2">The sequence shown here is derived from an EMBL/GenBank/DDBJ whole genome shotgun (WGS) entry which is preliminary data.</text>
</comment>
<dbReference type="EMBL" id="MHKQ01000014">
    <property type="protein sequence ID" value="OGY93982.1"/>
    <property type="molecule type" value="Genomic_DNA"/>
</dbReference>
<reference evidence="2 3" key="1">
    <citation type="journal article" date="2016" name="Nat. Commun.">
        <title>Thousands of microbial genomes shed light on interconnected biogeochemical processes in an aquifer system.</title>
        <authorList>
            <person name="Anantharaman K."/>
            <person name="Brown C.T."/>
            <person name="Hug L.A."/>
            <person name="Sharon I."/>
            <person name="Castelle C.J."/>
            <person name="Probst A.J."/>
            <person name="Thomas B.C."/>
            <person name="Singh A."/>
            <person name="Wilkins M.J."/>
            <person name="Karaoz U."/>
            <person name="Brodie E.L."/>
            <person name="Williams K.H."/>
            <person name="Hubbard S.S."/>
            <person name="Banfield J.F."/>
        </authorList>
    </citation>
    <scope>NUCLEOTIDE SEQUENCE [LARGE SCALE GENOMIC DNA]</scope>
</reference>
<dbReference type="Pfam" id="PF03083">
    <property type="entry name" value="MtN3_slv"/>
    <property type="match status" value="1"/>
</dbReference>
<dbReference type="Proteomes" id="UP000177626">
    <property type="component" value="Unassembled WGS sequence"/>
</dbReference>
<dbReference type="InterPro" id="IPR004316">
    <property type="entry name" value="SWEET_rpt"/>
</dbReference>
<dbReference type="Gene3D" id="1.20.1280.290">
    <property type="match status" value="1"/>
</dbReference>
<keyword evidence="1" id="KW-1133">Transmembrane helix</keyword>
<evidence type="ECO:0000313" key="2">
    <source>
        <dbReference type="EMBL" id="OGY93982.1"/>
    </source>
</evidence>
<gene>
    <name evidence="2" type="ORF">A2406_03600</name>
</gene>